<proteinExistence type="predicted"/>
<dbReference type="EMBL" id="VJMI01012837">
    <property type="protein sequence ID" value="KAF0749211.1"/>
    <property type="molecule type" value="Genomic_DNA"/>
</dbReference>
<evidence type="ECO:0000313" key="1">
    <source>
        <dbReference type="EMBL" id="KAF0749211.1"/>
    </source>
</evidence>
<gene>
    <name evidence="1" type="ORF">AaE_007107</name>
</gene>
<sequence length="125" mass="14183">MQGTLDDLDKKARRRLYDCKKQKKKVDELRKLQNLVTDLVAKASQLKYFKQSMLPWKEIAIALGRETAESFDSNRMLRGDLFQLENLAADMSRWVAVMSHAPTVPVLPARGEAAFQPALHVAAEI</sequence>
<evidence type="ECO:0000313" key="2">
    <source>
        <dbReference type="Proteomes" id="UP000469452"/>
    </source>
</evidence>
<accession>A0A6A5AHM2</accession>
<reference evidence="1 2" key="1">
    <citation type="submission" date="2019-06" db="EMBL/GenBank/DDBJ databases">
        <title>Genomics analysis of Aphanomyces spp. identifies a new class of oomycete effector associated with host adaptation.</title>
        <authorList>
            <person name="Gaulin E."/>
        </authorList>
    </citation>
    <scope>NUCLEOTIDE SEQUENCE [LARGE SCALE GENOMIC DNA]</scope>
    <source>
        <strain evidence="1 2">E</strain>
    </source>
</reference>
<comment type="caution">
    <text evidence="1">The sequence shown here is derived from an EMBL/GenBank/DDBJ whole genome shotgun (WGS) entry which is preliminary data.</text>
</comment>
<dbReference type="AlphaFoldDB" id="A0A6A5AHM2"/>
<dbReference type="VEuPathDB" id="FungiDB:H257_09684"/>
<organism evidence="1 2">
    <name type="scientific">Aphanomyces astaci</name>
    <name type="common">Crayfish plague agent</name>
    <dbReference type="NCBI Taxonomy" id="112090"/>
    <lineage>
        <taxon>Eukaryota</taxon>
        <taxon>Sar</taxon>
        <taxon>Stramenopiles</taxon>
        <taxon>Oomycota</taxon>
        <taxon>Saprolegniomycetes</taxon>
        <taxon>Saprolegniales</taxon>
        <taxon>Verrucalvaceae</taxon>
        <taxon>Aphanomyces</taxon>
    </lineage>
</organism>
<protein>
    <submittedName>
        <fullName evidence="1">Uncharacterized protein</fullName>
    </submittedName>
</protein>
<dbReference type="Proteomes" id="UP000469452">
    <property type="component" value="Unassembled WGS sequence"/>
</dbReference>
<name>A0A6A5AHM2_APHAT</name>